<sequence length="218" mass="23604">MPYPVDPFAPAVHKAHEWVHAVADGLGTDDYTFSYRALRAWMHTVRDRITVAGSAHLTAQLPEILRGTYYEGWVPSHVPVRHGTAEFVAQFAREAGIGRDEVGPTAGSITAVLSELFSPGQMDRVFAVLPTHLNSALCGAVTVENESPSVVDDNERQSDDPLSVLDARVRALFDAVSVLVTGLEQLPTEPDDGSRMASAAQRAHRILLGEGLARVAER</sequence>
<dbReference type="AlphaFoldDB" id="A0A6P1CND6"/>
<dbReference type="Pfam" id="PF10025">
    <property type="entry name" value="DUF2267"/>
    <property type="match status" value="1"/>
</dbReference>
<dbReference type="Gene3D" id="1.10.490.110">
    <property type="entry name" value="Uncharacterized conserved protein DUF2267"/>
    <property type="match status" value="1"/>
</dbReference>
<proteinExistence type="predicted"/>
<protein>
    <submittedName>
        <fullName evidence="1">DUF2267 domain-containing protein</fullName>
    </submittedName>
</protein>
<dbReference type="InterPro" id="IPR038282">
    <property type="entry name" value="DUF2267_sf"/>
</dbReference>
<dbReference type="Proteomes" id="UP000471166">
    <property type="component" value="Unassembled WGS sequence"/>
</dbReference>
<comment type="caution">
    <text evidence="1">The sequence shown here is derived from an EMBL/GenBank/DDBJ whole genome shotgun (WGS) entry which is preliminary data.</text>
</comment>
<evidence type="ECO:0000313" key="1">
    <source>
        <dbReference type="EMBL" id="NEW34081.1"/>
    </source>
</evidence>
<name>A0A6P1CND6_9NOCA</name>
<evidence type="ECO:0000313" key="2">
    <source>
        <dbReference type="Proteomes" id="UP000471166"/>
    </source>
</evidence>
<organism evidence="1 2">
    <name type="scientific">Nocardia cyriacigeorgica</name>
    <dbReference type="NCBI Taxonomy" id="135487"/>
    <lineage>
        <taxon>Bacteria</taxon>
        <taxon>Bacillati</taxon>
        <taxon>Actinomycetota</taxon>
        <taxon>Actinomycetes</taxon>
        <taxon>Mycobacteriales</taxon>
        <taxon>Nocardiaceae</taxon>
        <taxon>Nocardia</taxon>
    </lineage>
</organism>
<dbReference type="RefSeq" id="WP_163845478.1">
    <property type="nucleotide sequence ID" value="NZ_CP107969.1"/>
</dbReference>
<gene>
    <name evidence="1" type="ORF">GV791_16175</name>
</gene>
<dbReference type="InterPro" id="IPR018727">
    <property type="entry name" value="DUF2267"/>
</dbReference>
<reference evidence="1 2" key="1">
    <citation type="submission" date="2020-01" db="EMBL/GenBank/DDBJ databases">
        <title>Genetics and antimicrobial susceptibilities of Nocardia species isolated from the soil; a comparison with species isolated from humans.</title>
        <authorList>
            <person name="Carrasco G."/>
            <person name="Monzon S."/>
            <person name="Sansegundo M."/>
            <person name="Garcia E."/>
            <person name="Garrido N."/>
            <person name="Medina M.J."/>
            <person name="Villalon P."/>
            <person name="Ramirez-Arocha A.C."/>
            <person name="Jimenez P."/>
            <person name="Cuesta I."/>
            <person name="Valdezate S."/>
        </authorList>
    </citation>
    <scope>NUCLEOTIDE SEQUENCE [LARGE SCALE GENOMIC DNA]</scope>
    <source>
        <strain evidence="1 2">CNM20110626</strain>
    </source>
</reference>
<dbReference type="EMBL" id="JAAGVB010000023">
    <property type="protein sequence ID" value="NEW34081.1"/>
    <property type="molecule type" value="Genomic_DNA"/>
</dbReference>
<accession>A0A6P1CND6</accession>